<dbReference type="GeneID" id="86990614"/>
<dbReference type="Proteomes" id="UP000190962">
    <property type="component" value="Unassembled WGS sequence"/>
</dbReference>
<accession>A0A0B0H864</accession>
<proteinExistence type="predicted"/>
<evidence type="ECO:0000313" key="5">
    <source>
        <dbReference type="Proteomes" id="UP000190962"/>
    </source>
</evidence>
<evidence type="ECO:0000256" key="1">
    <source>
        <dbReference type="SAM" id="Phobius"/>
    </source>
</evidence>
<keyword evidence="1" id="KW-0812">Transmembrane</keyword>
<keyword evidence="1" id="KW-1133">Transmembrane helix</keyword>
<evidence type="ECO:0000313" key="4">
    <source>
        <dbReference type="Proteomes" id="UP000030856"/>
    </source>
</evidence>
<dbReference type="RefSeq" id="WP_043118098.1">
    <property type="nucleotide sequence ID" value="NZ_MPNX01000001.1"/>
</dbReference>
<dbReference type="Pfam" id="PF10003">
    <property type="entry name" value="DUF2244"/>
    <property type="match status" value="1"/>
</dbReference>
<comment type="caution">
    <text evidence="2">The sequence shown here is derived from an EMBL/GenBank/DDBJ whole genome shotgun (WGS) entry which is preliminary data.</text>
</comment>
<keyword evidence="1" id="KW-0472">Membrane</keyword>
<sequence length="161" mass="18417">MPMWHSDVSTSSEKFVIRPNRSTTGKGIALLLLGVGTITIGVAVRFWLIGAWMVMPFAILEMLALGYAFVAVERKTRFCETIELDEETVSVVQKNWNATNEWKFPTYWVKVILDFDSSGWYASRLYLRSHGKLLEIGACLNEEERQELTQHLRNRITGCLT</sequence>
<dbReference type="Proteomes" id="UP000030856">
    <property type="component" value="Unassembled WGS sequence"/>
</dbReference>
<reference evidence="2 4" key="1">
    <citation type="journal article" date="2014" name="BMC Genomics">
        <title>The genome of the intracellular bacterium of the coastal bivalve, Solemya velum: a blueprint for thriving in and out of symbiosis.</title>
        <authorList>
            <person name="Dmytrenko O."/>
            <person name="Russell S.L."/>
            <person name="Loo W.T."/>
            <person name="Fontanez K.M."/>
            <person name="Liao L."/>
            <person name="Roeselers G."/>
            <person name="Sharma R."/>
            <person name="Stewart F.J."/>
            <person name="Newton I.L."/>
            <person name="Woyke T."/>
            <person name="Wu D."/>
            <person name="Lang J.M."/>
            <person name="Eisen J.A."/>
            <person name="Cavanaugh C.M."/>
        </authorList>
    </citation>
    <scope>NUCLEOTIDE SEQUENCE [LARGE SCALE GENOMIC DNA]</scope>
    <source>
        <strain evidence="2 4">WH</strain>
    </source>
</reference>
<dbReference type="AlphaFoldDB" id="A0A0B0H864"/>
<feature type="transmembrane region" description="Helical" evidence="1">
    <location>
        <begin position="28"/>
        <end position="48"/>
    </location>
</feature>
<gene>
    <name evidence="3" type="ORF">BOV88_00815</name>
    <name evidence="2" type="ORF">JV46_24940</name>
</gene>
<reference evidence="3 5" key="2">
    <citation type="submission" date="2016-11" db="EMBL/GenBank/DDBJ databases">
        <title>Mixed transmission modes and dynamic genome evolution in an obligate animal-bacterial symbiosis.</title>
        <authorList>
            <person name="Russell S.L."/>
            <person name="Corbett-Detig R.B."/>
            <person name="Cavanaugh C.M."/>
        </authorList>
    </citation>
    <scope>NUCLEOTIDE SEQUENCE [LARGE SCALE GENOMIC DNA]</scope>
    <source>
        <strain evidence="3">MA-KB16</strain>
    </source>
</reference>
<evidence type="ECO:0000313" key="3">
    <source>
        <dbReference type="EMBL" id="OOY36172.1"/>
    </source>
</evidence>
<dbReference type="STRING" id="2340.JV46_24940"/>
<dbReference type="EMBL" id="JRAA01000003">
    <property type="protein sequence ID" value="KHF24069.1"/>
    <property type="molecule type" value="Genomic_DNA"/>
</dbReference>
<organism evidence="2 4">
    <name type="scientific">Solemya velum gill symbiont</name>
    <dbReference type="NCBI Taxonomy" id="2340"/>
    <lineage>
        <taxon>Bacteria</taxon>
        <taxon>Pseudomonadati</taxon>
        <taxon>Pseudomonadota</taxon>
        <taxon>Gammaproteobacteria</taxon>
        <taxon>sulfur-oxidizing symbionts</taxon>
    </lineage>
</organism>
<evidence type="ECO:0000313" key="2">
    <source>
        <dbReference type="EMBL" id="KHF24069.1"/>
    </source>
</evidence>
<protein>
    <submittedName>
        <fullName evidence="2">Integral membrane protein</fullName>
    </submittedName>
</protein>
<feature type="transmembrane region" description="Helical" evidence="1">
    <location>
        <begin position="54"/>
        <end position="72"/>
    </location>
</feature>
<dbReference type="InterPro" id="IPR019253">
    <property type="entry name" value="DUF2244_TM"/>
</dbReference>
<keyword evidence="4" id="KW-1185">Reference proteome</keyword>
<name>A0A0B0H864_SOVGS</name>
<dbReference type="eggNOG" id="COG5488">
    <property type="taxonomic scope" value="Bacteria"/>
</dbReference>
<dbReference type="EMBL" id="MPNX01000001">
    <property type="protein sequence ID" value="OOY36172.1"/>
    <property type="molecule type" value="Genomic_DNA"/>
</dbReference>